<dbReference type="EMBL" id="JBHSBI010000001">
    <property type="protein sequence ID" value="MFC4005943.1"/>
    <property type="molecule type" value="Genomic_DNA"/>
</dbReference>
<feature type="region of interest" description="Disordered" evidence="1">
    <location>
        <begin position="352"/>
        <end position="376"/>
    </location>
</feature>
<accession>A0ABV8FWA6</accession>
<proteinExistence type="predicted"/>
<dbReference type="RefSeq" id="WP_379526109.1">
    <property type="nucleotide sequence ID" value="NZ_JBHSBI010000001.1"/>
</dbReference>
<dbReference type="Proteomes" id="UP001595851">
    <property type="component" value="Unassembled WGS sequence"/>
</dbReference>
<dbReference type="InterPro" id="IPR015378">
    <property type="entry name" value="Transposase-like_Mu_C"/>
</dbReference>
<evidence type="ECO:0000313" key="4">
    <source>
        <dbReference type="Proteomes" id="UP001595851"/>
    </source>
</evidence>
<dbReference type="SUPFAM" id="SSF53098">
    <property type="entry name" value="Ribonuclease H-like"/>
    <property type="match status" value="1"/>
</dbReference>
<organism evidence="3 4">
    <name type="scientific">Nonomuraea purpurea</name>
    <dbReference type="NCBI Taxonomy" id="1849276"/>
    <lineage>
        <taxon>Bacteria</taxon>
        <taxon>Bacillati</taxon>
        <taxon>Actinomycetota</taxon>
        <taxon>Actinomycetes</taxon>
        <taxon>Streptosporangiales</taxon>
        <taxon>Streptosporangiaceae</taxon>
        <taxon>Nonomuraea</taxon>
    </lineage>
</organism>
<name>A0ABV8FWA6_9ACTN</name>
<dbReference type="InterPro" id="IPR036397">
    <property type="entry name" value="RNaseH_sf"/>
</dbReference>
<sequence>MVLPPRGKAVTPWVTMFLDDATRLITGWAIALAPHAGTVLTALRMGMLADPATGPAHGVPGLLRLDQGLEFAAASVQAATGALGTECQRMPGYQPNKKGKIERAFLTVEQMLLCTLPGHTGAAREASGRLAGPVDDRARAREAYAEAAAAGEETVLPLGLETFAAIFSDWVRSYNTEHRHSELDGRTPAQAWAEDATAIFDVPEQQLRHLLLAAAPRTIGPRGIRFRNLTWVDAGGLIRERRGQQVVIRYMPHDDRQIHVYLNGEFLATCHPRDALTGEQEEQFYAAARAQEKQAAAQRSAARKRGRRRLAALSAGQESAESARRISAAADIGRLPAAQADLRAESNASLLGLGPIGPIEPVDLARLDQGEEGRPW</sequence>
<dbReference type="PROSITE" id="PS50994">
    <property type="entry name" value="INTEGRASE"/>
    <property type="match status" value="1"/>
</dbReference>
<keyword evidence="4" id="KW-1185">Reference proteome</keyword>
<comment type="caution">
    <text evidence="3">The sequence shown here is derived from an EMBL/GenBank/DDBJ whole genome shotgun (WGS) entry which is preliminary data.</text>
</comment>
<gene>
    <name evidence="3" type="ORF">ACFOY2_01825</name>
</gene>
<dbReference type="InterPro" id="IPR012337">
    <property type="entry name" value="RNaseH-like_sf"/>
</dbReference>
<evidence type="ECO:0000259" key="2">
    <source>
        <dbReference type="PROSITE" id="PS50994"/>
    </source>
</evidence>
<dbReference type="InterPro" id="IPR009004">
    <property type="entry name" value="Transposase_Mu_C"/>
</dbReference>
<feature type="domain" description="Integrase catalytic" evidence="2">
    <location>
        <begin position="1"/>
        <end position="196"/>
    </location>
</feature>
<evidence type="ECO:0000256" key="1">
    <source>
        <dbReference type="SAM" id="MobiDB-lite"/>
    </source>
</evidence>
<dbReference type="Pfam" id="PF09299">
    <property type="entry name" value="Mu-transpos_C"/>
    <property type="match status" value="1"/>
</dbReference>
<protein>
    <submittedName>
        <fullName evidence="3">Mu transposase C-terminal domain-containing protein</fullName>
    </submittedName>
</protein>
<feature type="compositionally biased region" description="Basic and acidic residues" evidence="1">
    <location>
        <begin position="363"/>
        <end position="376"/>
    </location>
</feature>
<dbReference type="SUPFAM" id="SSF50610">
    <property type="entry name" value="mu transposase, C-terminal domain"/>
    <property type="match status" value="1"/>
</dbReference>
<dbReference type="Gene3D" id="3.30.420.10">
    <property type="entry name" value="Ribonuclease H-like superfamily/Ribonuclease H"/>
    <property type="match status" value="1"/>
</dbReference>
<dbReference type="InterPro" id="IPR001584">
    <property type="entry name" value="Integrase_cat-core"/>
</dbReference>
<evidence type="ECO:0000313" key="3">
    <source>
        <dbReference type="EMBL" id="MFC4005943.1"/>
    </source>
</evidence>
<reference evidence="4" key="1">
    <citation type="journal article" date="2019" name="Int. J. Syst. Evol. Microbiol.">
        <title>The Global Catalogue of Microorganisms (GCM) 10K type strain sequencing project: providing services to taxonomists for standard genome sequencing and annotation.</title>
        <authorList>
            <consortium name="The Broad Institute Genomics Platform"/>
            <consortium name="The Broad Institute Genome Sequencing Center for Infectious Disease"/>
            <person name="Wu L."/>
            <person name="Ma J."/>
        </authorList>
    </citation>
    <scope>NUCLEOTIDE SEQUENCE [LARGE SCALE GENOMIC DNA]</scope>
    <source>
        <strain evidence="4">TBRC 1276</strain>
    </source>
</reference>